<reference evidence="4" key="3">
    <citation type="submission" date="2016-11" db="EMBL/GenBank/DDBJ databases">
        <authorList>
            <person name="Jaros S."/>
            <person name="Januszkiewicz K."/>
            <person name="Wedrychowicz H."/>
        </authorList>
    </citation>
    <scope>NUCLEOTIDE SEQUENCE [LARGE SCALE GENOMIC DNA]</scope>
    <source>
        <strain evidence="4">DSM 1682</strain>
    </source>
</reference>
<dbReference type="RefSeq" id="WP_066051797.1">
    <property type="nucleotide sequence ID" value="NZ_CP014223.1"/>
</dbReference>
<dbReference type="Proteomes" id="UP000184204">
    <property type="component" value="Unassembled WGS sequence"/>
</dbReference>
<evidence type="ECO:0000313" key="4">
    <source>
        <dbReference type="Proteomes" id="UP000184204"/>
    </source>
</evidence>
<reference evidence="2" key="4">
    <citation type="submission" date="2016-11" db="EMBL/GenBank/DDBJ databases">
        <authorList>
            <person name="Varghese N."/>
            <person name="Submissions S."/>
        </authorList>
    </citation>
    <scope>NUCLEOTIDE SEQUENCE</scope>
    <source>
        <strain evidence="2">DSM 1682</strain>
    </source>
</reference>
<organism evidence="2 4">
    <name type="scientific">Anaerotignum propionicum DSM 1682</name>
    <dbReference type="NCBI Taxonomy" id="991789"/>
    <lineage>
        <taxon>Bacteria</taxon>
        <taxon>Bacillati</taxon>
        <taxon>Bacillota</taxon>
        <taxon>Clostridia</taxon>
        <taxon>Lachnospirales</taxon>
        <taxon>Anaerotignaceae</taxon>
        <taxon>Anaerotignum</taxon>
    </lineage>
</organism>
<dbReference type="EMBL" id="CP014223">
    <property type="protein sequence ID" value="AMJ41874.1"/>
    <property type="molecule type" value="Genomic_DNA"/>
</dbReference>
<protein>
    <submittedName>
        <fullName evidence="2">Uncharacterized protein</fullName>
    </submittedName>
</protein>
<dbReference type="AlphaFoldDB" id="A0A0X8VD89"/>
<name>A0A0X8VD89_ANAPI</name>
<proteinExistence type="predicted"/>
<accession>A0A0X8VD89</accession>
<dbReference type="Proteomes" id="UP000068026">
    <property type="component" value="Chromosome"/>
</dbReference>
<keyword evidence="3" id="KW-1185">Reference proteome</keyword>
<dbReference type="KEGG" id="cpro:CPRO_23070"/>
<gene>
    <name evidence="1" type="ORF">CPRO_23070</name>
    <name evidence="2" type="ORF">SAMN02745151_02589</name>
</gene>
<evidence type="ECO:0000313" key="1">
    <source>
        <dbReference type="EMBL" id="AMJ41874.1"/>
    </source>
</evidence>
<evidence type="ECO:0000313" key="3">
    <source>
        <dbReference type="Proteomes" id="UP000068026"/>
    </source>
</evidence>
<reference evidence="3" key="2">
    <citation type="submission" date="2016-01" db="EMBL/GenBank/DDBJ databases">
        <authorList>
            <person name="Poehlein A."/>
            <person name="Schlien K."/>
            <person name="Gottschalk G."/>
            <person name="Buckel W."/>
            <person name="Daniel R."/>
        </authorList>
    </citation>
    <scope>NUCLEOTIDE SEQUENCE [LARGE SCALE GENOMIC DNA]</scope>
    <source>
        <strain evidence="3">X2</strain>
    </source>
</reference>
<evidence type="ECO:0000313" key="2">
    <source>
        <dbReference type="EMBL" id="SHF03961.1"/>
    </source>
</evidence>
<sequence>MSNHASEEQIKTLSAEYIYQQAIGSLLLLLISAMEEEEQPPLPYQIPQDIAEIRKEIRGYLLNLEDILDGLTEGRIAVLENCISLKKRLLSIYETVYSYFSQWNIISTTINDQIALRKYIEDKVTEKQVEWSLFFADCHAFMESADHTLAQKSYMSQLLKCIPLFITRDKFYTEVKECLNAAFTEESKEFIEMSLKTFEGFCCPETNPLYGKYFPEIAETLGTKRMILPHKMEDEVLGEAYGDLNELFEVLEEIEEYFSCILHDINSCILLLYLSYSFTELTQRDAAYGDLYHAVCEFLGGEWNATEKAAYLDTLNEQLEKAVEPVIDKANEIGRQEYELLEKIGSFEGFHEDTKKVLMTEEFIRECFFGGLNDELFRFDLPNGLPPATQEEKNSLFDAFVENTRNSFDTLPVQTRKIAMQTLMGALPPVCTVQDIMQRIMDAIDNVSTEEQRVLIVDKVGMVFADNGYQSITNQEENHHHSHEHTHDCDCGHDHGLHHEHKHDCNCGHDHDHHEHKHDCNCGHDHDHHHAHKHDCNCEHDHDHKHH</sequence>
<dbReference type="OrthoDB" id="2036398at2"/>
<dbReference type="EMBL" id="FQUA01000014">
    <property type="protein sequence ID" value="SHF03961.1"/>
    <property type="molecule type" value="Genomic_DNA"/>
</dbReference>
<reference evidence="1 3" key="1">
    <citation type="journal article" date="2016" name="Genome Announc.">
        <title>Complete Genome Sequence of the Amino Acid-Fermenting Clostridium propionicum X2 (DSM 1682).</title>
        <authorList>
            <person name="Poehlein A."/>
            <person name="Schlien K."/>
            <person name="Chowdhury N.P."/>
            <person name="Gottschalk G."/>
            <person name="Buckel W."/>
            <person name="Daniel R."/>
        </authorList>
    </citation>
    <scope>NUCLEOTIDE SEQUENCE [LARGE SCALE GENOMIC DNA]</scope>
    <source>
        <strain evidence="1 3">X2</strain>
    </source>
</reference>